<dbReference type="SUPFAM" id="SSF54826">
    <property type="entry name" value="Enolase N-terminal domain-like"/>
    <property type="match status" value="1"/>
</dbReference>
<dbReference type="InterPro" id="IPR034593">
    <property type="entry name" value="DgoD-like"/>
</dbReference>
<accession>A0A2X3LKE9</accession>
<dbReference type="EMBL" id="UARW01000010">
    <property type="protein sequence ID" value="SQD00470.1"/>
    <property type="molecule type" value="Genomic_DNA"/>
</dbReference>
<organism evidence="5 7">
    <name type="scientific">Escherichia coli</name>
    <dbReference type="NCBI Taxonomy" id="562"/>
    <lineage>
        <taxon>Bacteria</taxon>
        <taxon>Pseudomonadati</taxon>
        <taxon>Pseudomonadota</taxon>
        <taxon>Gammaproteobacteria</taxon>
        <taxon>Enterobacterales</taxon>
        <taxon>Enterobacteriaceae</taxon>
        <taxon>Escherichia</taxon>
    </lineage>
</organism>
<protein>
    <submittedName>
        <fullName evidence="5">Galactonate dehydratase</fullName>
        <ecNumber evidence="5">4.2.1.6</ecNumber>
    </submittedName>
</protein>
<reference evidence="7 8" key="1">
    <citation type="submission" date="2018-06" db="EMBL/GenBank/DDBJ databases">
        <authorList>
            <consortium name="Pathogen Informatics"/>
            <person name="Doyle S."/>
        </authorList>
    </citation>
    <scope>NUCLEOTIDE SEQUENCE [LARGE SCALE GENOMIC DNA]</scope>
    <source>
        <strain evidence="6 8">NCTC11112</strain>
        <strain evidence="5 7">NCTC8009</strain>
    </source>
</reference>
<keyword evidence="1" id="KW-0479">Metal-binding</keyword>
<dbReference type="PANTHER" id="PTHR48080">
    <property type="entry name" value="D-GALACTONATE DEHYDRATASE-RELATED"/>
    <property type="match status" value="1"/>
</dbReference>
<keyword evidence="2" id="KW-0460">Magnesium</keyword>
<evidence type="ECO:0000313" key="6">
    <source>
        <dbReference type="EMBL" id="STG51373.1"/>
    </source>
</evidence>
<dbReference type="GO" id="GO:0008869">
    <property type="term" value="F:galactonate dehydratase activity"/>
    <property type="evidence" value="ECO:0007669"/>
    <property type="project" value="UniProtKB-EC"/>
</dbReference>
<dbReference type="AlphaFoldDB" id="A0A2X3LKE9"/>
<name>A0A2X3LKE9_ECOLX</name>
<dbReference type="InterPro" id="IPR013341">
    <property type="entry name" value="Mandelate_racemase_N_dom"/>
</dbReference>
<dbReference type="PANTHER" id="PTHR48080:SF2">
    <property type="entry name" value="D-GALACTONATE DEHYDRATASE"/>
    <property type="match status" value="1"/>
</dbReference>
<sequence length="114" mass="12843">MKITKITTYRLPPRWMFLKIETDEGVVGWGEPVIEGRARTVEAAVHELGDYLIGQDPSRINDLWQVMYRAGFYRGGPILMSAIAGIDQALWDIKGKVLNAPVWQLMGGLVSRQN</sequence>
<proteinExistence type="predicted"/>
<evidence type="ECO:0000313" key="8">
    <source>
        <dbReference type="Proteomes" id="UP000254817"/>
    </source>
</evidence>
<dbReference type="EMBL" id="UGAW01000001">
    <property type="protein sequence ID" value="STG51373.1"/>
    <property type="molecule type" value="Genomic_DNA"/>
</dbReference>
<evidence type="ECO:0000256" key="2">
    <source>
        <dbReference type="ARBA" id="ARBA00022842"/>
    </source>
</evidence>
<keyword evidence="3 5" id="KW-0456">Lyase</keyword>
<dbReference type="GO" id="GO:0046872">
    <property type="term" value="F:metal ion binding"/>
    <property type="evidence" value="ECO:0007669"/>
    <property type="project" value="UniProtKB-KW"/>
</dbReference>
<dbReference type="Proteomes" id="UP000250991">
    <property type="component" value="Unassembled WGS sequence"/>
</dbReference>
<dbReference type="PROSITE" id="PS00908">
    <property type="entry name" value="MR_MLE_1"/>
    <property type="match status" value="1"/>
</dbReference>
<evidence type="ECO:0000313" key="7">
    <source>
        <dbReference type="Proteomes" id="UP000250991"/>
    </source>
</evidence>
<evidence type="ECO:0000256" key="1">
    <source>
        <dbReference type="ARBA" id="ARBA00022723"/>
    </source>
</evidence>
<dbReference type="Pfam" id="PF02746">
    <property type="entry name" value="MR_MLE_N"/>
    <property type="match status" value="1"/>
</dbReference>
<evidence type="ECO:0000313" key="5">
    <source>
        <dbReference type="EMBL" id="SQD00470.1"/>
    </source>
</evidence>
<feature type="domain" description="Mandelate racemase/muconate lactonizing enzyme N-terminal" evidence="4">
    <location>
        <begin position="14"/>
        <end position="107"/>
    </location>
</feature>
<gene>
    <name evidence="5" type="primary">dgoD_1</name>
    <name evidence="6" type="synonym">dgoD_2</name>
    <name evidence="6" type="ORF">NCTC11112_01810</name>
    <name evidence="5" type="ORF">NCTC8009_00864</name>
</gene>
<evidence type="ECO:0000259" key="4">
    <source>
        <dbReference type="Pfam" id="PF02746"/>
    </source>
</evidence>
<dbReference type="GO" id="GO:0009063">
    <property type="term" value="P:amino acid catabolic process"/>
    <property type="evidence" value="ECO:0007669"/>
    <property type="project" value="InterPro"/>
</dbReference>
<dbReference type="InterPro" id="IPR029017">
    <property type="entry name" value="Enolase-like_N"/>
</dbReference>
<dbReference type="Gene3D" id="3.30.390.10">
    <property type="entry name" value="Enolase-like, N-terminal domain"/>
    <property type="match status" value="1"/>
</dbReference>
<dbReference type="FunFam" id="3.30.390.10:FF:000003">
    <property type="entry name" value="D-galactonate dehydratase"/>
    <property type="match status" value="1"/>
</dbReference>
<dbReference type="InterPro" id="IPR018110">
    <property type="entry name" value="Mandel_Rmase/mucon_lact_enz_CS"/>
</dbReference>
<evidence type="ECO:0000256" key="3">
    <source>
        <dbReference type="ARBA" id="ARBA00023239"/>
    </source>
</evidence>
<dbReference type="EC" id="4.2.1.6" evidence="5"/>
<dbReference type="Proteomes" id="UP000254817">
    <property type="component" value="Unassembled WGS sequence"/>
</dbReference>